<dbReference type="AlphaFoldDB" id="A0A6G3XVV5"/>
<comment type="caution">
    <text evidence="1">The sequence shown here is derived from an EMBL/GenBank/DDBJ whole genome shotgun (WGS) entry which is preliminary data.</text>
</comment>
<accession>A0A6G3XVV5</accession>
<protein>
    <submittedName>
        <fullName evidence="1">Uncharacterized protein</fullName>
    </submittedName>
</protein>
<organism evidence="1">
    <name type="scientific">Streptomyces sp. SID7499</name>
    <dbReference type="NCBI Taxonomy" id="2706086"/>
    <lineage>
        <taxon>Bacteria</taxon>
        <taxon>Bacillati</taxon>
        <taxon>Actinomycetota</taxon>
        <taxon>Actinomycetes</taxon>
        <taxon>Kitasatosporales</taxon>
        <taxon>Streptomycetaceae</taxon>
        <taxon>Streptomyces</taxon>
    </lineage>
</organism>
<name>A0A6G3XVV5_9ACTN</name>
<reference evidence="1" key="1">
    <citation type="submission" date="2020-01" db="EMBL/GenBank/DDBJ databases">
        <title>Insect and environment-associated Actinomycetes.</title>
        <authorList>
            <person name="Currrie C."/>
            <person name="Chevrette M."/>
            <person name="Carlson C."/>
            <person name="Stubbendieck R."/>
            <person name="Wendt-Pienkowski E."/>
        </authorList>
    </citation>
    <scope>NUCLEOTIDE SEQUENCE</scope>
    <source>
        <strain evidence="1">SID7499</strain>
    </source>
</reference>
<feature type="non-terminal residue" evidence="1">
    <location>
        <position position="1"/>
    </location>
</feature>
<sequence length="64" mass="6248">TGTGVVVVALNKAAREAGLNAAALVKQLLGGRGGGSPELAQGGGLEADRLADTLAELPRVIAGR</sequence>
<proteinExistence type="predicted"/>
<dbReference type="EMBL" id="JAAGMN010009446">
    <property type="protein sequence ID" value="NEE21949.1"/>
    <property type="molecule type" value="Genomic_DNA"/>
</dbReference>
<dbReference type="Gene3D" id="3.10.310.40">
    <property type="match status" value="1"/>
</dbReference>
<evidence type="ECO:0000313" key="1">
    <source>
        <dbReference type="EMBL" id="NEE21949.1"/>
    </source>
</evidence>
<gene>
    <name evidence="1" type="ORF">G3M58_87750</name>
</gene>